<dbReference type="SUPFAM" id="SSF46689">
    <property type="entry name" value="Homeodomain-like"/>
    <property type="match status" value="1"/>
</dbReference>
<proteinExistence type="predicted"/>
<evidence type="ECO:0000259" key="2">
    <source>
        <dbReference type="PROSITE" id="PS50977"/>
    </source>
</evidence>
<dbReference type="GO" id="GO:0003677">
    <property type="term" value="F:DNA binding"/>
    <property type="evidence" value="ECO:0007669"/>
    <property type="project" value="UniProtKB-KW"/>
</dbReference>
<dbReference type="EMBL" id="CAEZTS010000026">
    <property type="protein sequence ID" value="CAB4572064.1"/>
    <property type="molecule type" value="Genomic_DNA"/>
</dbReference>
<dbReference type="InterPro" id="IPR009057">
    <property type="entry name" value="Homeodomain-like_sf"/>
</dbReference>
<evidence type="ECO:0000313" key="3">
    <source>
        <dbReference type="EMBL" id="CAB4572064.1"/>
    </source>
</evidence>
<gene>
    <name evidence="3" type="ORF">UFOPK1722_00445</name>
</gene>
<accession>A0A6J6E9S9</accession>
<dbReference type="InterPro" id="IPR001647">
    <property type="entry name" value="HTH_TetR"/>
</dbReference>
<sequence length="206" mass="23018">MAMSSQSPDLGSPTSLPDRIRASALEDIRSFGILGLRVTRVAKRANCSVTQIYRHFDDRDGLLADVLALIFQEIATKNIEASLAALSSMASITVPDIVDILPLPSKVAAREESLLRSQILAVATVNKGLRDRLAEIAQAVWPRWVEACDIVDRRLAPGESFDRRVVFVVLMNSNLFYNSLLDDNAITDDEYRRFMIDAFRMRPHTN</sequence>
<dbReference type="Gene3D" id="1.10.357.10">
    <property type="entry name" value="Tetracycline Repressor, domain 2"/>
    <property type="match status" value="1"/>
</dbReference>
<dbReference type="AlphaFoldDB" id="A0A6J6E9S9"/>
<keyword evidence="1" id="KW-0238">DNA-binding</keyword>
<name>A0A6J6E9S9_9ZZZZ</name>
<protein>
    <submittedName>
        <fullName evidence="3">Unannotated protein</fullName>
    </submittedName>
</protein>
<reference evidence="3" key="1">
    <citation type="submission" date="2020-05" db="EMBL/GenBank/DDBJ databases">
        <authorList>
            <person name="Chiriac C."/>
            <person name="Salcher M."/>
            <person name="Ghai R."/>
            <person name="Kavagutti S V."/>
        </authorList>
    </citation>
    <scope>NUCLEOTIDE SEQUENCE</scope>
</reference>
<organism evidence="3">
    <name type="scientific">freshwater metagenome</name>
    <dbReference type="NCBI Taxonomy" id="449393"/>
    <lineage>
        <taxon>unclassified sequences</taxon>
        <taxon>metagenomes</taxon>
        <taxon>ecological metagenomes</taxon>
    </lineage>
</organism>
<feature type="domain" description="HTH tetR-type" evidence="2">
    <location>
        <begin position="14"/>
        <end position="74"/>
    </location>
</feature>
<evidence type="ECO:0000256" key="1">
    <source>
        <dbReference type="ARBA" id="ARBA00023125"/>
    </source>
</evidence>
<dbReference type="PROSITE" id="PS50977">
    <property type="entry name" value="HTH_TETR_2"/>
    <property type="match status" value="1"/>
</dbReference>